<dbReference type="Proteomes" id="UP000186026">
    <property type="component" value="Unassembled WGS sequence"/>
</dbReference>
<dbReference type="InterPro" id="IPR000531">
    <property type="entry name" value="Beta-barrel_TonB"/>
</dbReference>
<evidence type="ECO:0000259" key="11">
    <source>
        <dbReference type="Pfam" id="PF00593"/>
    </source>
</evidence>
<keyword evidence="14" id="KW-1185">Reference proteome</keyword>
<keyword evidence="6 8" id="KW-0472">Membrane</keyword>
<keyword evidence="10" id="KW-0732">Signal</keyword>
<dbReference type="Gene3D" id="2.40.170.20">
    <property type="entry name" value="TonB-dependent receptor, beta-barrel domain"/>
    <property type="match status" value="1"/>
</dbReference>
<feature type="signal peptide" evidence="10">
    <location>
        <begin position="1"/>
        <end position="26"/>
    </location>
</feature>
<keyword evidence="5 9" id="KW-0798">TonB box</keyword>
<dbReference type="Gene3D" id="2.60.40.1120">
    <property type="entry name" value="Carboxypeptidase-like, regulatory domain"/>
    <property type="match status" value="1"/>
</dbReference>
<dbReference type="Pfam" id="PF00593">
    <property type="entry name" value="TonB_dep_Rec_b-barrel"/>
    <property type="match status" value="1"/>
</dbReference>
<feature type="domain" description="TonB-dependent receptor plug" evidence="12">
    <location>
        <begin position="136"/>
        <end position="241"/>
    </location>
</feature>
<evidence type="ECO:0000256" key="5">
    <source>
        <dbReference type="ARBA" id="ARBA00023077"/>
    </source>
</evidence>
<dbReference type="Pfam" id="PF07715">
    <property type="entry name" value="Plug"/>
    <property type="match status" value="1"/>
</dbReference>
<dbReference type="RefSeq" id="WP_076500557.1">
    <property type="nucleotide sequence ID" value="NZ_FTOP01000006.1"/>
</dbReference>
<dbReference type="InterPro" id="IPR023997">
    <property type="entry name" value="TonB-dep_OMP_SusC/RagA_CS"/>
</dbReference>
<keyword evidence="7 8" id="KW-0998">Cell outer membrane</keyword>
<evidence type="ECO:0000259" key="12">
    <source>
        <dbReference type="Pfam" id="PF07715"/>
    </source>
</evidence>
<name>A0A1N7MG67_9BACT</name>
<evidence type="ECO:0000256" key="3">
    <source>
        <dbReference type="ARBA" id="ARBA00022452"/>
    </source>
</evidence>
<dbReference type="STRING" id="529505.SAMN05421761_10660"/>
<dbReference type="EMBL" id="FTOP01000006">
    <property type="protein sequence ID" value="SIS85126.1"/>
    <property type="molecule type" value="Genomic_DNA"/>
</dbReference>
<evidence type="ECO:0000313" key="13">
    <source>
        <dbReference type="EMBL" id="SIS85126.1"/>
    </source>
</evidence>
<reference evidence="14" key="1">
    <citation type="submission" date="2017-01" db="EMBL/GenBank/DDBJ databases">
        <authorList>
            <person name="Varghese N."/>
            <person name="Submissions S."/>
        </authorList>
    </citation>
    <scope>NUCLEOTIDE SEQUENCE [LARGE SCALE GENOMIC DNA]</scope>
    <source>
        <strain evidence="14">DSM 46698</strain>
    </source>
</reference>
<evidence type="ECO:0000256" key="1">
    <source>
        <dbReference type="ARBA" id="ARBA00004571"/>
    </source>
</evidence>
<dbReference type="InterPro" id="IPR023996">
    <property type="entry name" value="TonB-dep_OMP_SusC/RagA"/>
</dbReference>
<evidence type="ECO:0000256" key="9">
    <source>
        <dbReference type="RuleBase" id="RU003357"/>
    </source>
</evidence>
<dbReference type="AlphaFoldDB" id="A0A1N7MG67"/>
<keyword evidence="3 8" id="KW-1134">Transmembrane beta strand</keyword>
<dbReference type="GO" id="GO:0009279">
    <property type="term" value="C:cell outer membrane"/>
    <property type="evidence" value="ECO:0007669"/>
    <property type="project" value="UniProtKB-SubCell"/>
</dbReference>
<dbReference type="InterPro" id="IPR037066">
    <property type="entry name" value="Plug_dom_sf"/>
</dbReference>
<protein>
    <submittedName>
        <fullName evidence="13">TonB-linked outer membrane protein, SusC/RagA family</fullName>
    </submittedName>
</protein>
<feature type="chain" id="PRO_5012275362" evidence="10">
    <location>
        <begin position="27"/>
        <end position="1033"/>
    </location>
</feature>
<keyword evidence="2 8" id="KW-0813">Transport</keyword>
<dbReference type="InterPro" id="IPR008969">
    <property type="entry name" value="CarboxyPept-like_regulatory"/>
</dbReference>
<dbReference type="InterPro" id="IPR012910">
    <property type="entry name" value="Plug_dom"/>
</dbReference>
<accession>A0A1N7MG67</accession>
<dbReference type="Pfam" id="PF13715">
    <property type="entry name" value="CarbopepD_reg_2"/>
    <property type="match status" value="1"/>
</dbReference>
<proteinExistence type="inferred from homology"/>
<dbReference type="InterPro" id="IPR036942">
    <property type="entry name" value="Beta-barrel_TonB_sf"/>
</dbReference>
<comment type="subcellular location">
    <subcellularLocation>
        <location evidence="1 8">Cell outer membrane</location>
        <topology evidence="1 8">Multi-pass membrane protein</topology>
    </subcellularLocation>
</comment>
<dbReference type="FunFam" id="2.60.40.1120:FF:000003">
    <property type="entry name" value="Outer membrane protein Omp121"/>
    <property type="match status" value="1"/>
</dbReference>
<gene>
    <name evidence="13" type="ORF">SAMN05421761_10660</name>
</gene>
<dbReference type="SUPFAM" id="SSF49464">
    <property type="entry name" value="Carboxypeptidase regulatory domain-like"/>
    <property type="match status" value="1"/>
</dbReference>
<organism evidence="13 14">
    <name type="scientific">Belliella pelovolcani</name>
    <dbReference type="NCBI Taxonomy" id="529505"/>
    <lineage>
        <taxon>Bacteria</taxon>
        <taxon>Pseudomonadati</taxon>
        <taxon>Bacteroidota</taxon>
        <taxon>Cytophagia</taxon>
        <taxon>Cytophagales</taxon>
        <taxon>Cyclobacteriaceae</taxon>
        <taxon>Belliella</taxon>
    </lineage>
</organism>
<sequence length="1033" mass="113568">MNLKRLRLRIATLLSLCVIFTFNVSASVAVKDAKAGLEAEAQEVTVRGTVISSSDQQPIPGVTVLVKGTTRGVATDLDGSFSISVPSQTSVLVFSFVGYTSQEVTVGNQSLLNITLQEDISNLDEVIVVGYGTQKKSDITGAISVVDTDEIKKFSTNDVAQMLQGRVSGVQVTSDGQPGAFPSVRIRGISTFGNGQPLYVIDGVPVGTTPRDFNPNDIETMQVLKDASAGAIYGSRAANGVVIITTKQGKKNTPLKVEYNTYVGVDQVWQRIPVLGREDYQMIINEVQRNGNQPLVPANDPNNPRFISDIDTDWQREGLKNGFRQNHNLNFSGGGEYTQYNASVDYFENKGTLVGNGPNYERYSMRMNTLSEKGRLKVGTSLYYTHSYEDALTFRPDVLAGNRPPLIADLVQAIPTMPIFDPNNLGGYGGTEADLQRAISLNVIGVNNLFTANTTVDRTFATGWGEYALIDQENHKLSYKLNLNYDRTHARDLAYLPAFRLGFFFNDGTSRMDDGHRIISTGLVENTINYNGTFGKHRLDVLAGQMYQEGGTINRSGYSEGIDVNFPVLNNGVNKQASGSEFRYAIASYLGRVNYAYDDRYLVTATLRRDGSSKFSPTNRYGNFPSVALGWNIHNEDFITLPSFIADLKFRASYGQLGNANIGDYLYFATINPNVLYNFGGEVVRGSIQTQQVDPNIRWETRTTSNIGFDGALFDGKFEFSAEYYNSTTKDILVSVPIPASTGAAGSPVVNAGSLRNQGFEFQLTYRKMTGDFTFDISANATTLKNEVLSLGGDNQPIFGAGSRTIVGLPIGHHFGHKAIGIFQSQEEIDNHAFQSAGTAPGDVKFADINGDGVIDFAEDRVNLGSGLPTVYYGLNFSGKYKNFDFTLFASGAGGYLIHSRQYRDIMLTMDFTNRHEDILQRWTPENPSEVWPRLVAGDPNQNQRNSDREGWLQDGTHLRIQTVSVGYKIPTIGNVLGKLQSARVYVSVQNPYTFQAYKGYNPDFTSGVFNPGFDFGSFPRPRTTMLGLQVSF</sequence>
<dbReference type="OrthoDB" id="9768177at2"/>
<evidence type="ECO:0000256" key="6">
    <source>
        <dbReference type="ARBA" id="ARBA00023136"/>
    </source>
</evidence>
<feature type="domain" description="TonB-dependent receptor-like beta-barrel" evidence="11">
    <location>
        <begin position="445"/>
        <end position="787"/>
    </location>
</feature>
<evidence type="ECO:0000256" key="4">
    <source>
        <dbReference type="ARBA" id="ARBA00022692"/>
    </source>
</evidence>
<evidence type="ECO:0000256" key="10">
    <source>
        <dbReference type="SAM" id="SignalP"/>
    </source>
</evidence>
<dbReference type="NCBIfam" id="TIGR04056">
    <property type="entry name" value="OMP_RagA_SusC"/>
    <property type="match status" value="1"/>
</dbReference>
<evidence type="ECO:0000256" key="7">
    <source>
        <dbReference type="ARBA" id="ARBA00023237"/>
    </source>
</evidence>
<dbReference type="PROSITE" id="PS52016">
    <property type="entry name" value="TONB_DEPENDENT_REC_3"/>
    <property type="match status" value="1"/>
</dbReference>
<dbReference type="InterPro" id="IPR039426">
    <property type="entry name" value="TonB-dep_rcpt-like"/>
</dbReference>
<evidence type="ECO:0000256" key="2">
    <source>
        <dbReference type="ARBA" id="ARBA00022448"/>
    </source>
</evidence>
<evidence type="ECO:0000256" key="8">
    <source>
        <dbReference type="PROSITE-ProRule" id="PRU01360"/>
    </source>
</evidence>
<dbReference type="NCBIfam" id="TIGR04057">
    <property type="entry name" value="SusC_RagA_signa"/>
    <property type="match status" value="1"/>
</dbReference>
<keyword evidence="4 8" id="KW-0812">Transmembrane</keyword>
<comment type="similarity">
    <text evidence="8 9">Belongs to the TonB-dependent receptor family.</text>
</comment>
<dbReference type="SUPFAM" id="SSF56935">
    <property type="entry name" value="Porins"/>
    <property type="match status" value="1"/>
</dbReference>
<dbReference type="Gene3D" id="2.170.130.10">
    <property type="entry name" value="TonB-dependent receptor, plug domain"/>
    <property type="match status" value="1"/>
</dbReference>
<evidence type="ECO:0000313" key="14">
    <source>
        <dbReference type="Proteomes" id="UP000186026"/>
    </source>
</evidence>